<feature type="chain" id="PRO_5046168246" description="DsrE/DsrF-like family protein" evidence="1">
    <location>
        <begin position="20"/>
        <end position="190"/>
    </location>
</feature>
<dbReference type="Gene3D" id="3.40.1260.10">
    <property type="entry name" value="DsrEFH-like"/>
    <property type="match status" value="1"/>
</dbReference>
<dbReference type="PANTHER" id="PTHR37691:SF1">
    <property type="entry name" value="BLR3518 PROTEIN"/>
    <property type="match status" value="1"/>
</dbReference>
<dbReference type="Proteomes" id="UP000609651">
    <property type="component" value="Unassembled WGS sequence"/>
</dbReference>
<evidence type="ECO:0008006" key="4">
    <source>
        <dbReference type="Google" id="ProtNLM"/>
    </source>
</evidence>
<dbReference type="InterPro" id="IPR027396">
    <property type="entry name" value="DsrEFH-like"/>
</dbReference>
<dbReference type="Pfam" id="PF02635">
    <property type="entry name" value="DsrE"/>
    <property type="match status" value="1"/>
</dbReference>
<evidence type="ECO:0000313" key="3">
    <source>
        <dbReference type="Proteomes" id="UP000609651"/>
    </source>
</evidence>
<keyword evidence="3" id="KW-1185">Reference proteome</keyword>
<keyword evidence="1" id="KW-0732">Signal</keyword>
<feature type="signal peptide" evidence="1">
    <location>
        <begin position="1"/>
        <end position="19"/>
    </location>
</feature>
<dbReference type="RefSeq" id="WP_171186414.1">
    <property type="nucleotide sequence ID" value="NZ_WTPX01000054.1"/>
</dbReference>
<dbReference type="EMBL" id="WTPX01000054">
    <property type="protein sequence ID" value="NNJ25919.1"/>
    <property type="molecule type" value="Genomic_DNA"/>
</dbReference>
<accession>A0ABX1VCZ3</accession>
<reference evidence="2 3" key="1">
    <citation type="journal article" date="2020" name="Syst. Appl. Microbiol.">
        <title>Alienimonas chondri sp. nov., a novel planctomycete isolated from the biofilm of the red alga Chondrus crispus.</title>
        <authorList>
            <person name="Vitorino I."/>
            <person name="Albuquerque L."/>
            <person name="Wiegand S."/>
            <person name="Kallscheuer N."/>
            <person name="da Costa M.S."/>
            <person name="Lobo-da-Cunha A."/>
            <person name="Jogler C."/>
            <person name="Lage O.M."/>
        </authorList>
    </citation>
    <scope>NUCLEOTIDE SEQUENCE [LARGE SCALE GENOMIC DNA]</scope>
    <source>
        <strain evidence="2 3">LzC2</strain>
    </source>
</reference>
<dbReference type="InterPro" id="IPR003787">
    <property type="entry name" value="Sulphur_relay_DsrE/F-like"/>
</dbReference>
<dbReference type="PANTHER" id="PTHR37691">
    <property type="entry name" value="BLR3518 PROTEIN"/>
    <property type="match status" value="1"/>
</dbReference>
<name>A0ABX1VCZ3_9PLAN</name>
<evidence type="ECO:0000313" key="2">
    <source>
        <dbReference type="EMBL" id="NNJ25919.1"/>
    </source>
</evidence>
<gene>
    <name evidence="2" type="ORF">LzC2_19960</name>
</gene>
<evidence type="ECO:0000256" key="1">
    <source>
        <dbReference type="SAM" id="SignalP"/>
    </source>
</evidence>
<organism evidence="2 3">
    <name type="scientific">Alienimonas chondri</name>
    <dbReference type="NCBI Taxonomy" id="2681879"/>
    <lineage>
        <taxon>Bacteria</taxon>
        <taxon>Pseudomonadati</taxon>
        <taxon>Planctomycetota</taxon>
        <taxon>Planctomycetia</taxon>
        <taxon>Planctomycetales</taxon>
        <taxon>Planctomycetaceae</taxon>
        <taxon>Alienimonas</taxon>
    </lineage>
</organism>
<proteinExistence type="predicted"/>
<comment type="caution">
    <text evidence="2">The sequence shown here is derived from an EMBL/GenBank/DDBJ whole genome shotgun (WGS) entry which is preliminary data.</text>
</comment>
<dbReference type="SUPFAM" id="SSF75169">
    <property type="entry name" value="DsrEFH-like"/>
    <property type="match status" value="1"/>
</dbReference>
<protein>
    <recommendedName>
        <fullName evidence="4">DsrE/DsrF-like family protein</fullName>
    </recommendedName>
</protein>
<sequence>MKTFMALGAPALVAALLVADPTGTPEFQYPVIEGHGGIVVLPNAAQQPEKDSKVLLDITSDAKSGGVIKGFDRAGLILNQYTQAGAGTDDGFKMALILHGPATKAALRDEAYVKHSKPYAQAQGDSSNPNLDLIRKLKKEGVEIYVCGQALAHHGFATDEVAPEVTIAVSAATVNINLQTDGYAYIPFMN</sequence>